<name>A0A974S527_9SPHN</name>
<reference evidence="3" key="1">
    <citation type="submission" date="2020-09" db="EMBL/GenBank/DDBJ databases">
        <title>Sphingomonas sp., a new species isolated from pork steak.</title>
        <authorList>
            <person name="Heidler von Heilborn D."/>
        </authorList>
    </citation>
    <scope>NUCLEOTIDE SEQUENCE [LARGE SCALE GENOMIC DNA]</scope>
</reference>
<feature type="chain" id="PRO_5037125909" evidence="1">
    <location>
        <begin position="20"/>
        <end position="103"/>
    </location>
</feature>
<dbReference type="KEGG" id="sari:H5J25_05165"/>
<dbReference type="RefSeq" id="WP_202095044.1">
    <property type="nucleotide sequence ID" value="NZ_CP061035.1"/>
</dbReference>
<accession>A0A974S527</accession>
<protein>
    <submittedName>
        <fullName evidence="2">Uncharacterized protein</fullName>
    </submittedName>
</protein>
<proteinExistence type="predicted"/>
<evidence type="ECO:0000256" key="1">
    <source>
        <dbReference type="SAM" id="SignalP"/>
    </source>
</evidence>
<feature type="signal peptide" evidence="1">
    <location>
        <begin position="1"/>
        <end position="19"/>
    </location>
</feature>
<dbReference type="EMBL" id="CP061035">
    <property type="protein sequence ID" value="QQV78114.1"/>
    <property type="molecule type" value="Genomic_DNA"/>
</dbReference>
<sequence length="103" mass="10541">MKSVTIGIAMILSAAPVAAQTAPAAPAPTTIPAAKFTLDTPLETIVADPAGKAIIDKDLPGTTTHPMYDQFKGMSLSQIAPMAADKLTPDVLAKVKTDLAAVK</sequence>
<evidence type="ECO:0000313" key="2">
    <source>
        <dbReference type="EMBL" id="QQV78114.1"/>
    </source>
</evidence>
<keyword evidence="3" id="KW-1185">Reference proteome</keyword>
<keyword evidence="1" id="KW-0732">Signal</keyword>
<organism evidence="2 3">
    <name type="scientific">Sphingomonas aliaeris</name>
    <dbReference type="NCBI Taxonomy" id="2759526"/>
    <lineage>
        <taxon>Bacteria</taxon>
        <taxon>Pseudomonadati</taxon>
        <taxon>Pseudomonadota</taxon>
        <taxon>Alphaproteobacteria</taxon>
        <taxon>Sphingomonadales</taxon>
        <taxon>Sphingomonadaceae</taxon>
        <taxon>Sphingomonas</taxon>
    </lineage>
</organism>
<gene>
    <name evidence="2" type="ORF">H5J25_05165</name>
</gene>
<dbReference type="AlphaFoldDB" id="A0A974S527"/>
<evidence type="ECO:0000313" key="3">
    <source>
        <dbReference type="Proteomes" id="UP000595894"/>
    </source>
</evidence>
<dbReference type="Proteomes" id="UP000595894">
    <property type="component" value="Chromosome"/>
</dbReference>